<accession>A0A9P4HUQ2</accession>
<dbReference type="InterPro" id="IPR009604">
    <property type="entry name" value="LsmAD_domain"/>
</dbReference>
<evidence type="ECO:0000313" key="3">
    <source>
        <dbReference type="EMBL" id="KAF2085956.1"/>
    </source>
</evidence>
<feature type="region of interest" description="Disordered" evidence="1">
    <location>
        <begin position="1"/>
        <end position="102"/>
    </location>
</feature>
<dbReference type="GO" id="GO:0010494">
    <property type="term" value="C:cytoplasmic stress granule"/>
    <property type="evidence" value="ECO:0007669"/>
    <property type="project" value="TreeGrafter"/>
</dbReference>
<dbReference type="GO" id="GO:0003729">
    <property type="term" value="F:mRNA binding"/>
    <property type="evidence" value="ECO:0007669"/>
    <property type="project" value="TreeGrafter"/>
</dbReference>
<feature type="compositionally biased region" description="Low complexity" evidence="1">
    <location>
        <begin position="1056"/>
        <end position="1070"/>
    </location>
</feature>
<feature type="compositionally biased region" description="Polar residues" evidence="1">
    <location>
        <begin position="1030"/>
        <end position="1042"/>
    </location>
</feature>
<evidence type="ECO:0000256" key="1">
    <source>
        <dbReference type="SAM" id="MobiDB-lite"/>
    </source>
</evidence>
<dbReference type="GO" id="GO:0034063">
    <property type="term" value="P:stress granule assembly"/>
    <property type="evidence" value="ECO:0007669"/>
    <property type="project" value="TreeGrafter"/>
</dbReference>
<proteinExistence type="predicted"/>
<comment type="caution">
    <text evidence="3">The sequence shown here is derived from an EMBL/GenBank/DDBJ whole genome shotgun (WGS) entry which is preliminary data.</text>
</comment>
<feature type="region of interest" description="Disordered" evidence="1">
    <location>
        <begin position="297"/>
        <end position="363"/>
    </location>
</feature>
<dbReference type="InterPro" id="IPR045117">
    <property type="entry name" value="ATXN2-like"/>
</dbReference>
<feature type="compositionally biased region" description="Low complexity" evidence="1">
    <location>
        <begin position="1015"/>
        <end position="1024"/>
    </location>
</feature>
<feature type="domain" description="LsmAD" evidence="2">
    <location>
        <begin position="260"/>
        <end position="332"/>
    </location>
</feature>
<feature type="compositionally biased region" description="Polar residues" evidence="1">
    <location>
        <begin position="822"/>
        <end position="832"/>
    </location>
</feature>
<dbReference type="InterPro" id="IPR025852">
    <property type="entry name" value="SM_dom_ATX"/>
</dbReference>
<feature type="compositionally biased region" description="Low complexity" evidence="1">
    <location>
        <begin position="73"/>
        <end position="88"/>
    </location>
</feature>
<dbReference type="OrthoDB" id="2275718at2759"/>
<evidence type="ECO:0000259" key="2">
    <source>
        <dbReference type="SMART" id="SM01272"/>
    </source>
</evidence>
<reference evidence="3" key="1">
    <citation type="journal article" date="2020" name="Stud. Mycol.">
        <title>101 Dothideomycetes genomes: a test case for predicting lifestyles and emergence of pathogens.</title>
        <authorList>
            <person name="Haridas S."/>
            <person name="Albert R."/>
            <person name="Binder M."/>
            <person name="Bloem J."/>
            <person name="Labutti K."/>
            <person name="Salamov A."/>
            <person name="Andreopoulos B."/>
            <person name="Baker S."/>
            <person name="Barry K."/>
            <person name="Bills G."/>
            <person name="Bluhm B."/>
            <person name="Cannon C."/>
            <person name="Castanera R."/>
            <person name="Culley D."/>
            <person name="Daum C."/>
            <person name="Ezra D."/>
            <person name="Gonzalez J."/>
            <person name="Henrissat B."/>
            <person name="Kuo A."/>
            <person name="Liang C."/>
            <person name="Lipzen A."/>
            <person name="Lutzoni F."/>
            <person name="Magnuson J."/>
            <person name="Mondo S."/>
            <person name="Nolan M."/>
            <person name="Ohm R."/>
            <person name="Pangilinan J."/>
            <person name="Park H.-J."/>
            <person name="Ramirez L."/>
            <person name="Alfaro M."/>
            <person name="Sun H."/>
            <person name="Tritt A."/>
            <person name="Yoshinaga Y."/>
            <person name="Zwiers L.-H."/>
            <person name="Turgeon B."/>
            <person name="Goodwin S."/>
            <person name="Spatafora J."/>
            <person name="Crous P."/>
            <person name="Grigoriev I."/>
        </authorList>
    </citation>
    <scope>NUCLEOTIDE SEQUENCE</scope>
    <source>
        <strain evidence="3">CBS 121410</strain>
    </source>
</reference>
<name>A0A9P4HUQ2_9PEZI</name>
<dbReference type="Pfam" id="PF14438">
    <property type="entry name" value="SM-ATX"/>
    <property type="match status" value="1"/>
</dbReference>
<keyword evidence="4" id="KW-1185">Reference proteome</keyword>
<feature type="compositionally biased region" description="Polar residues" evidence="1">
    <location>
        <begin position="662"/>
        <end position="678"/>
    </location>
</feature>
<feature type="region of interest" description="Disordered" evidence="1">
    <location>
        <begin position="375"/>
        <end position="453"/>
    </location>
</feature>
<feature type="compositionally biased region" description="Polar residues" evidence="1">
    <location>
        <begin position="639"/>
        <end position="650"/>
    </location>
</feature>
<dbReference type="AlphaFoldDB" id="A0A9P4HUQ2"/>
<feature type="region of interest" description="Disordered" evidence="1">
    <location>
        <begin position="532"/>
        <end position="701"/>
    </location>
</feature>
<evidence type="ECO:0000313" key="4">
    <source>
        <dbReference type="Proteomes" id="UP000799776"/>
    </source>
</evidence>
<dbReference type="Proteomes" id="UP000799776">
    <property type="component" value="Unassembled WGS sequence"/>
</dbReference>
<dbReference type="PANTHER" id="PTHR12854:SF7">
    <property type="entry name" value="ATAXIN-2 HOMOLOG"/>
    <property type="match status" value="1"/>
</dbReference>
<feature type="compositionally biased region" description="Polar residues" evidence="1">
    <location>
        <begin position="335"/>
        <end position="344"/>
    </location>
</feature>
<feature type="compositionally biased region" description="Low complexity" evidence="1">
    <location>
        <begin position="1"/>
        <end position="22"/>
    </location>
</feature>
<dbReference type="Pfam" id="PF06741">
    <property type="entry name" value="LsmAD"/>
    <property type="match status" value="1"/>
</dbReference>
<sequence length="1085" mass="115830">MASPNVTNGNAAASAVSAGNKAQLKTAGGKAVEGTRKQTSSPIDGAQRKPPAQKAWTSGTNPITQRPSNPTIPNGAAGANKAPAGAKGMASTPKDAAPSDNNRHAHDRMLFLLGSFTGLVTNITLKNGEQFSGVFHGASLEQQEHRYTIKMAKRVQSAQANGASDNLDEYCGVGEDHVLTFEVKDVVDLSVDNVVTDKAQAKPRNGAASAFRTDADISGNLEVRERELQPWLPSNDTDVDLSLEGSGGGWDQFETNERLYGAQSTYDEEIYTTKIDRNNPLYKQRAAQAERIAREIESGVSSNSHIAEERGQNSVDDSGMDEEEKYSGVRRANHSPLSSGQPNKYTPPARRAPTSQPTVTGAPVDPAIISSQIARPGSTAAKAAQSPAPEQQSSDLAKAEERKSVPLLSTESTAAATNSATPATTTAPEGAKPSATADNADAKPVKPKNMNVENELLDRFKEFSASERMKVQDRQRHVARHDKNVKLNDLKKFAKNFSYSAPIPDDLIPILAKDPSKQQEIKQKSLQAVVERKTSITTGTDRPATTISGESKPQARTAGAPQAPALNQPRRNGPPYPQAPRTGQNIAQIPPRNGPGGLGQRLAITQQQHKAGGVMPPMPQPLPLHNMPPMGPSASSSGQHTPTSSASTRFNPKVTEFRPNPAASTFTPGEPSNSSSPRIDSAPSRPESRRIPTTSFWGASKPNLAAERPSLNNMFNPIKRMKKEAEEQNKVKDYATNGGIPQAYRTPPTWELLVPAANKDKSYVDMFDRSAITVQPVSAPQATLGNNVMPPVHTPQHTPRHPPVQPHHGPGGPHHFDGSHHMQFSASQSSFHPSPRAGMPQFIYGQQVQQGMPPFPQGMPFHMSPNVPNAAMRAQPGFVQQAPTMGGPIMMQPLNGPMGHMGQMGQMVQLPGNPQMQGVQMYSPVPHHVYPHASGPMPMHPAGSGFPSPRPPVAQMMSHQGSQQGHPQPQFMHPVPNGGAYPQFVMQPGNMTPMRGHVFPQPQPHFNSSPHQNHHFPNQQQQPHRGTPSGGYSQPMMPSQSMGGPQPMAGPPPPNVAAAQAAAAAGAVQGQHGGAGPDGGADKKD</sequence>
<feature type="compositionally biased region" description="Low complexity" evidence="1">
    <location>
        <begin position="410"/>
        <end position="431"/>
    </location>
</feature>
<dbReference type="EMBL" id="ML978727">
    <property type="protein sequence ID" value="KAF2085956.1"/>
    <property type="molecule type" value="Genomic_DNA"/>
</dbReference>
<feature type="region of interest" description="Disordered" evidence="1">
    <location>
        <begin position="987"/>
        <end position="1085"/>
    </location>
</feature>
<organism evidence="3 4">
    <name type="scientific">Saccharata proteae CBS 121410</name>
    <dbReference type="NCBI Taxonomy" id="1314787"/>
    <lineage>
        <taxon>Eukaryota</taxon>
        <taxon>Fungi</taxon>
        <taxon>Dikarya</taxon>
        <taxon>Ascomycota</taxon>
        <taxon>Pezizomycotina</taxon>
        <taxon>Dothideomycetes</taxon>
        <taxon>Dothideomycetes incertae sedis</taxon>
        <taxon>Botryosphaeriales</taxon>
        <taxon>Saccharataceae</taxon>
        <taxon>Saccharata</taxon>
    </lineage>
</organism>
<protein>
    <recommendedName>
        <fullName evidence="2">LsmAD domain-containing protein</fullName>
    </recommendedName>
</protein>
<gene>
    <name evidence="3" type="ORF">K490DRAFT_74827</name>
</gene>
<dbReference type="PANTHER" id="PTHR12854">
    <property type="entry name" value="ATAXIN 2-RELATED"/>
    <property type="match status" value="1"/>
</dbReference>
<feature type="compositionally biased region" description="Polar residues" evidence="1">
    <location>
        <begin position="535"/>
        <end position="551"/>
    </location>
</feature>
<feature type="compositionally biased region" description="Polar residues" evidence="1">
    <location>
        <begin position="55"/>
        <end position="72"/>
    </location>
</feature>
<dbReference type="SMART" id="SM01272">
    <property type="entry name" value="LsmAD"/>
    <property type="match status" value="1"/>
</dbReference>
<feature type="region of interest" description="Disordered" evidence="1">
    <location>
        <begin position="792"/>
        <end position="839"/>
    </location>
</feature>